<feature type="compositionally biased region" description="Polar residues" evidence="1">
    <location>
        <begin position="961"/>
        <end position="970"/>
    </location>
</feature>
<evidence type="ECO:0000313" key="4">
    <source>
        <dbReference type="EMBL" id="KIL00905.1"/>
    </source>
</evidence>
<proteinExistence type="predicted"/>
<accession>A0A0D0EB35</accession>
<feature type="region of interest" description="Disordered" evidence="1">
    <location>
        <begin position="232"/>
        <end position="251"/>
    </location>
</feature>
<evidence type="ECO:0000259" key="2">
    <source>
        <dbReference type="PROSITE" id="PS50275"/>
    </source>
</evidence>
<dbReference type="GO" id="GO:0046856">
    <property type="term" value="P:phosphatidylinositol dephosphorylation"/>
    <property type="evidence" value="ECO:0007669"/>
    <property type="project" value="TreeGrafter"/>
</dbReference>
<dbReference type="GO" id="GO:0005783">
    <property type="term" value="C:endoplasmic reticulum"/>
    <property type="evidence" value="ECO:0007669"/>
    <property type="project" value="TreeGrafter"/>
</dbReference>
<evidence type="ECO:0000313" key="5">
    <source>
        <dbReference type="Proteomes" id="UP000054538"/>
    </source>
</evidence>
<evidence type="ECO:0000259" key="3">
    <source>
        <dbReference type="PROSITE" id="PS51791"/>
    </source>
</evidence>
<feature type="compositionally biased region" description="Low complexity" evidence="1">
    <location>
        <begin position="9"/>
        <end position="18"/>
    </location>
</feature>
<dbReference type="InParanoid" id="A0A0D0EB35"/>
<dbReference type="HOGENOM" id="CLU_006249_0_0_1"/>
<dbReference type="PANTHER" id="PTHR45662">
    <property type="entry name" value="PHOSPHATIDYLINOSITIDE PHOSPHATASE SAC1"/>
    <property type="match status" value="1"/>
</dbReference>
<dbReference type="PROSITE" id="PS50275">
    <property type="entry name" value="SAC"/>
    <property type="match status" value="1"/>
</dbReference>
<protein>
    <submittedName>
        <fullName evidence="4">Unplaced genomic scaffold scaffold_2, whole genome shotgun sequence</fullName>
    </submittedName>
</protein>
<dbReference type="InterPro" id="IPR034753">
    <property type="entry name" value="hSac2"/>
</dbReference>
<dbReference type="PANTHER" id="PTHR45662:SF7">
    <property type="entry name" value="SACI DOMAIN PROTEIN (AFU_ORTHOLOGUE AFUA_1G15890)"/>
    <property type="match status" value="1"/>
</dbReference>
<dbReference type="AlphaFoldDB" id="A0A0D0EB35"/>
<name>A0A0D0EB35_9AGAM</name>
<dbReference type="PROSITE" id="PS51791">
    <property type="entry name" value="HSAC2"/>
    <property type="match status" value="1"/>
</dbReference>
<dbReference type="STRING" id="930991.A0A0D0EB35"/>
<keyword evidence="5" id="KW-1185">Reference proteome</keyword>
<feature type="domain" description="HSac2" evidence="3">
    <location>
        <begin position="792"/>
        <end position="961"/>
    </location>
</feature>
<sequence>MKRFFSKHSGSANSSASNVPGGPSTIQVPGILHGSDPAPTTNVGLQPSSIVSPVPHPHPHEHIAITATDEGLIMRPYAPGLQCPESHVRVSWGKAPKIEELHLQGDGGGSSVDWASSIVVYGIVGILDLFNASYLLVITARSHIGCLFDESHAIYCVKSVCAIPLVRVRAKHALDAIATRNAALHGPSLVTSNASVDLAPEEELASSRVKFADEDDVKIMPPMADTSFEIQHEERPASPGPSGASTPVSSESLAGSSVAKAIADRMSFWTKLAQRRATSTPAKHDSGAGFAEGRQSLDSIVQRAQGEPVAVIDTITAATAPASEPIEERHSELEDRVVRECIREYVKGCMYFAYHFDLTRSIQHKHERSLKSHAQEKLLAELEALPKSHSVGTLDSAVDPLVEPVPTLPLWRRVNRQFWWNEWPARPFIDAGLHSYVLPIVQGHFQISSFELPTDSYMSPDDVISRADYIIASRRSRYRAGLRYQRRGVDDEAHVANFVETETIMRIRRNGIANIFSFVQTRGSIPLFWQQSGYNIKPPPVLSPERTLNQNMDAMKRHFQRTISVYGSHASNLDTVVNLAEQVGKESALTSAYKSYVHRMDNKDVRYCEYDFHHETRGMKYENISKLINELERSFESQGYFWVANHMLLSKQKGVLRVNCIDCLDRTNVVQSAFARCVLNMQLGAVGLTIEPQSGRSEIDKVFNGVWANNGDAISRAYAGTSALKGDFTRTGKRDLGGLLNDGVNSLARMYSATFSDWFCQAVIDFMLGYRTITVFSEFLLKLQSTDPRELIRLSRIRAEAIATSVSRVLDEGETLLSGWIVFAPEQLNTKFSDKFEEKVLLLSTRALYIVSYDYTLEKVKVYTRVPLGTIVKYCYLGAYILSPLEEASRDPIQNAGFSVTWLNTDLVSSRTASYSYENNALDISLASGNHTGSRTTGDKNSRASQIRGGEKHLSDRLSRMLSTTSTARPTVSDDRAQSGDTSFAAFKVLPVNPAHVRRGSTTGYAEPADDLAGATTCKEAVDLIADSIKRACHDIGGASDVNFIFGEEDIVSVSEAQRMTSIYAKMEYGVKRLLWLG</sequence>
<dbReference type="Pfam" id="PF02383">
    <property type="entry name" value="Syja_N"/>
    <property type="match status" value="1"/>
</dbReference>
<dbReference type="OrthoDB" id="405996at2759"/>
<evidence type="ECO:0000256" key="1">
    <source>
        <dbReference type="SAM" id="MobiDB-lite"/>
    </source>
</evidence>
<reference evidence="4 5" key="1">
    <citation type="submission" date="2014-04" db="EMBL/GenBank/DDBJ databases">
        <authorList>
            <consortium name="DOE Joint Genome Institute"/>
            <person name="Kuo A."/>
            <person name="Kohler A."/>
            <person name="Jargeat P."/>
            <person name="Nagy L.G."/>
            <person name="Floudas D."/>
            <person name="Copeland A."/>
            <person name="Barry K.W."/>
            <person name="Cichocki N."/>
            <person name="Veneault-Fourrey C."/>
            <person name="LaButti K."/>
            <person name="Lindquist E.A."/>
            <person name="Lipzen A."/>
            <person name="Lundell T."/>
            <person name="Morin E."/>
            <person name="Murat C."/>
            <person name="Sun H."/>
            <person name="Tunlid A."/>
            <person name="Henrissat B."/>
            <person name="Grigoriev I.V."/>
            <person name="Hibbett D.S."/>
            <person name="Martin F."/>
            <person name="Nordberg H.P."/>
            <person name="Cantor M.N."/>
            <person name="Hua S.X."/>
        </authorList>
    </citation>
    <scope>NUCLEOTIDE SEQUENCE [LARGE SCALE GENOMIC DNA]</scope>
    <source>
        <strain evidence="4 5">Ve08.2h10</strain>
    </source>
</reference>
<dbReference type="EMBL" id="KN824824">
    <property type="protein sequence ID" value="KIL00905.1"/>
    <property type="molecule type" value="Genomic_DNA"/>
</dbReference>
<gene>
    <name evidence="4" type="ORF">PAXRUDRAFT_128798</name>
</gene>
<dbReference type="Pfam" id="PF12456">
    <property type="entry name" value="hSac2"/>
    <property type="match status" value="1"/>
</dbReference>
<dbReference type="Proteomes" id="UP000054538">
    <property type="component" value="Unassembled WGS sequence"/>
</dbReference>
<reference evidence="5" key="2">
    <citation type="submission" date="2015-01" db="EMBL/GenBank/DDBJ databases">
        <title>Evolutionary Origins and Diversification of the Mycorrhizal Mutualists.</title>
        <authorList>
            <consortium name="DOE Joint Genome Institute"/>
            <consortium name="Mycorrhizal Genomics Consortium"/>
            <person name="Kohler A."/>
            <person name="Kuo A."/>
            <person name="Nagy L.G."/>
            <person name="Floudas D."/>
            <person name="Copeland A."/>
            <person name="Barry K.W."/>
            <person name="Cichocki N."/>
            <person name="Veneault-Fourrey C."/>
            <person name="LaButti K."/>
            <person name="Lindquist E.A."/>
            <person name="Lipzen A."/>
            <person name="Lundell T."/>
            <person name="Morin E."/>
            <person name="Murat C."/>
            <person name="Riley R."/>
            <person name="Ohm R."/>
            <person name="Sun H."/>
            <person name="Tunlid A."/>
            <person name="Henrissat B."/>
            <person name="Grigoriev I.V."/>
            <person name="Hibbett D.S."/>
            <person name="Martin F."/>
        </authorList>
    </citation>
    <scope>NUCLEOTIDE SEQUENCE [LARGE SCALE GENOMIC DNA]</scope>
    <source>
        <strain evidence="5">Ve08.2h10</strain>
    </source>
</reference>
<feature type="region of interest" description="Disordered" evidence="1">
    <location>
        <begin position="928"/>
        <end position="978"/>
    </location>
</feature>
<feature type="compositionally biased region" description="Basic and acidic residues" evidence="1">
    <location>
        <begin position="949"/>
        <end position="959"/>
    </location>
</feature>
<feature type="domain" description="SAC" evidence="2">
    <location>
        <begin position="348"/>
        <end position="720"/>
    </location>
</feature>
<dbReference type="GO" id="GO:0043812">
    <property type="term" value="F:phosphatidylinositol-4-phosphate phosphatase activity"/>
    <property type="evidence" value="ECO:0007669"/>
    <property type="project" value="TreeGrafter"/>
</dbReference>
<dbReference type="InterPro" id="IPR002013">
    <property type="entry name" value="SAC_dom"/>
</dbReference>
<organism evidence="4 5">
    <name type="scientific">Paxillus rubicundulus Ve08.2h10</name>
    <dbReference type="NCBI Taxonomy" id="930991"/>
    <lineage>
        <taxon>Eukaryota</taxon>
        <taxon>Fungi</taxon>
        <taxon>Dikarya</taxon>
        <taxon>Basidiomycota</taxon>
        <taxon>Agaricomycotina</taxon>
        <taxon>Agaricomycetes</taxon>
        <taxon>Agaricomycetidae</taxon>
        <taxon>Boletales</taxon>
        <taxon>Paxilineae</taxon>
        <taxon>Paxillaceae</taxon>
        <taxon>Paxillus</taxon>
    </lineage>
</organism>
<dbReference type="InterPro" id="IPR022158">
    <property type="entry name" value="Inositol_phosphatase"/>
</dbReference>
<feature type="compositionally biased region" description="Low complexity" evidence="1">
    <location>
        <begin position="240"/>
        <end position="250"/>
    </location>
</feature>
<feature type="region of interest" description="Disordered" evidence="1">
    <location>
        <begin position="1"/>
        <end position="61"/>
    </location>
</feature>